<dbReference type="AlphaFoldDB" id="A0A2G5B7P3"/>
<organism evidence="1 2">
    <name type="scientific">Coemansia reversa (strain ATCC 12441 / NRRL 1564)</name>
    <dbReference type="NCBI Taxonomy" id="763665"/>
    <lineage>
        <taxon>Eukaryota</taxon>
        <taxon>Fungi</taxon>
        <taxon>Fungi incertae sedis</taxon>
        <taxon>Zoopagomycota</taxon>
        <taxon>Kickxellomycotina</taxon>
        <taxon>Kickxellomycetes</taxon>
        <taxon>Kickxellales</taxon>
        <taxon>Kickxellaceae</taxon>
        <taxon>Coemansia</taxon>
    </lineage>
</organism>
<keyword evidence="2" id="KW-1185">Reference proteome</keyword>
<proteinExistence type="predicted"/>
<reference evidence="1 2" key="1">
    <citation type="journal article" date="2015" name="Genome Biol. Evol.">
        <title>Phylogenomic analyses indicate that early fungi evolved digesting cell walls of algal ancestors of land plants.</title>
        <authorList>
            <person name="Chang Y."/>
            <person name="Wang S."/>
            <person name="Sekimoto S."/>
            <person name="Aerts A.L."/>
            <person name="Choi C."/>
            <person name="Clum A."/>
            <person name="LaButti K.M."/>
            <person name="Lindquist E.A."/>
            <person name="Yee Ngan C."/>
            <person name="Ohm R.A."/>
            <person name="Salamov A.A."/>
            <person name="Grigoriev I.V."/>
            <person name="Spatafora J.W."/>
            <person name="Berbee M.L."/>
        </authorList>
    </citation>
    <scope>NUCLEOTIDE SEQUENCE [LARGE SCALE GENOMIC DNA]</scope>
    <source>
        <strain evidence="1 2">NRRL 1564</strain>
    </source>
</reference>
<evidence type="ECO:0000313" key="2">
    <source>
        <dbReference type="Proteomes" id="UP000242474"/>
    </source>
</evidence>
<dbReference type="OrthoDB" id="10368138at2759"/>
<evidence type="ECO:0000313" key="1">
    <source>
        <dbReference type="EMBL" id="PIA15002.1"/>
    </source>
</evidence>
<name>A0A2G5B7P3_COERN</name>
<dbReference type="EMBL" id="KZ303511">
    <property type="protein sequence ID" value="PIA15002.1"/>
    <property type="molecule type" value="Genomic_DNA"/>
</dbReference>
<protein>
    <recommendedName>
        <fullName evidence="3">Ubiquitin-like domain-containing protein</fullName>
    </recommendedName>
</protein>
<sequence>MPTNYMKVSFGPSLKLDGKTAMIELTMGDNIIILTEKINKSLQLKQDNKLENIELQFEGMVLGGQETLTSVGFKMKDGDTPEFRTTFATAYPKGRVPRSCTIL</sequence>
<dbReference type="Proteomes" id="UP000242474">
    <property type="component" value="Unassembled WGS sequence"/>
</dbReference>
<accession>A0A2G5B7P3</accession>
<gene>
    <name evidence="1" type="ORF">COEREDRAFT_88318</name>
</gene>
<evidence type="ECO:0008006" key="3">
    <source>
        <dbReference type="Google" id="ProtNLM"/>
    </source>
</evidence>